<dbReference type="GO" id="GO:0005975">
    <property type="term" value="P:carbohydrate metabolic process"/>
    <property type="evidence" value="ECO:0007669"/>
    <property type="project" value="InterPro"/>
</dbReference>
<dbReference type="EMBL" id="JABTCN010000036">
    <property type="protein sequence ID" value="MBA8777170.1"/>
    <property type="molecule type" value="Genomic_DNA"/>
</dbReference>
<feature type="domain" description="Carbohydrate kinase FGGY N-terminal" evidence="4">
    <location>
        <begin position="16"/>
        <end position="240"/>
    </location>
</feature>
<reference evidence="6 7" key="1">
    <citation type="journal article" date="2020" name="Access Microbiol">
        <title>Isolation and genome sequencing of Staphylococcus schleiferi subspecies coagulans from Antarctic seals.</title>
        <authorList>
            <person name="Foster G."/>
            <person name="Robb A."/>
            <person name="Paterson G.K."/>
        </authorList>
    </citation>
    <scope>NUCLEOTIDE SEQUENCE [LARGE SCALE GENOMIC DNA]</scope>
    <source>
        <strain evidence="6 7">M615/02/4</strain>
    </source>
</reference>
<comment type="similarity">
    <text evidence="1">Belongs to the FGGY kinase family.</text>
</comment>
<evidence type="ECO:0000256" key="1">
    <source>
        <dbReference type="ARBA" id="ARBA00009156"/>
    </source>
</evidence>
<accession>A0A9X0TLF5</accession>
<protein>
    <submittedName>
        <fullName evidence="6">ATPase</fullName>
    </submittedName>
</protein>
<dbReference type="Pfam" id="PF00370">
    <property type="entry name" value="FGGY_N"/>
    <property type="match status" value="1"/>
</dbReference>
<dbReference type="CDD" id="cd07809">
    <property type="entry name" value="ASKHA_NBD_FGGY_BaXK-like"/>
    <property type="match status" value="1"/>
</dbReference>
<evidence type="ECO:0000256" key="3">
    <source>
        <dbReference type="ARBA" id="ARBA00022777"/>
    </source>
</evidence>
<evidence type="ECO:0000256" key="2">
    <source>
        <dbReference type="ARBA" id="ARBA00022679"/>
    </source>
</evidence>
<dbReference type="InterPro" id="IPR043129">
    <property type="entry name" value="ATPase_NBD"/>
</dbReference>
<name>A0A9X0TLF5_9STAP</name>
<dbReference type="Proteomes" id="UP000524893">
    <property type="component" value="Unassembled WGS sequence"/>
</dbReference>
<dbReference type="SUPFAM" id="SSF53067">
    <property type="entry name" value="Actin-like ATPase domain"/>
    <property type="match status" value="2"/>
</dbReference>
<proteinExistence type="inferred from homology"/>
<evidence type="ECO:0000313" key="6">
    <source>
        <dbReference type="EMBL" id="MBA8777170.1"/>
    </source>
</evidence>
<feature type="domain" description="Carbohydrate kinase FGGY C-terminal" evidence="5">
    <location>
        <begin position="277"/>
        <end position="474"/>
    </location>
</feature>
<dbReference type="InterPro" id="IPR018485">
    <property type="entry name" value="FGGY_C"/>
</dbReference>
<gene>
    <name evidence="6" type="ORF">HR081_09820</name>
</gene>
<evidence type="ECO:0000259" key="5">
    <source>
        <dbReference type="Pfam" id="PF02782"/>
    </source>
</evidence>
<dbReference type="GO" id="GO:0016301">
    <property type="term" value="F:kinase activity"/>
    <property type="evidence" value="ECO:0007669"/>
    <property type="project" value="UniProtKB-KW"/>
</dbReference>
<keyword evidence="3" id="KW-0418">Kinase</keyword>
<evidence type="ECO:0000313" key="7">
    <source>
        <dbReference type="Proteomes" id="UP000524893"/>
    </source>
</evidence>
<dbReference type="RefSeq" id="WP_182281067.1">
    <property type="nucleotide sequence ID" value="NZ_JABTCN010000036.1"/>
</dbReference>
<comment type="caution">
    <text evidence="6">The sequence shown here is derived from an EMBL/GenBank/DDBJ whole genome shotgun (WGS) entry which is preliminary data.</text>
</comment>
<dbReference type="Pfam" id="PF02782">
    <property type="entry name" value="FGGY_C"/>
    <property type="match status" value="1"/>
</dbReference>
<keyword evidence="2" id="KW-0808">Transferase</keyword>
<dbReference type="PANTHER" id="PTHR43095:SF5">
    <property type="entry name" value="XYLULOSE KINASE"/>
    <property type="match status" value="1"/>
</dbReference>
<dbReference type="InterPro" id="IPR050406">
    <property type="entry name" value="FGGY_Carb_Kinase"/>
</dbReference>
<dbReference type="AlphaFoldDB" id="A0A9X0TLF5"/>
<dbReference type="Gene3D" id="3.30.420.40">
    <property type="match status" value="2"/>
</dbReference>
<evidence type="ECO:0000259" key="4">
    <source>
        <dbReference type="Pfam" id="PF00370"/>
    </source>
</evidence>
<organism evidence="6 7">
    <name type="scientific">Staphylococcus coagulans</name>
    <dbReference type="NCBI Taxonomy" id="74706"/>
    <lineage>
        <taxon>Bacteria</taxon>
        <taxon>Bacillati</taxon>
        <taxon>Bacillota</taxon>
        <taxon>Bacilli</taxon>
        <taxon>Bacillales</taxon>
        <taxon>Staphylococcaceae</taxon>
        <taxon>Staphylococcus</taxon>
    </lineage>
</organism>
<dbReference type="PANTHER" id="PTHR43095">
    <property type="entry name" value="SUGAR KINASE"/>
    <property type="match status" value="1"/>
</dbReference>
<sequence>MVDTDMREAIEKGDITVGIELGSTRIKAVAIDNSTRSIAKGSYEWTQQLNAGYWSLSLDEVWRGLQESYHRMSQEIYDRYRIRLKKLAALGISGMMHGYLAFDQEGELLVPFRTWQNNYAREAGAKLTHQFQFNVPERWSIAQYYQCVCNGEAHVKDVAYLTTLSGYVHWQLTGEKALGIGDASGMFPIDAQQHTYRKDLMAQFDTLMEGQGFSQSIESILPKVYQAGERAGLLTATGAKRLDPDGFLEAGCVMCPPEGDAGTGMIATNSIAPKTGNVSAGTSIFSMIVLEQPLKQVDPDVDIVMTPAGDEVAMIHANNCTSDINQWMHLFEEVFQIMGVSYDKETLWTRLFEQATQGDDDLGQLLSYGYVSGEFITDIKQGFPLFMRLEERELTLANFMKTHIYSALSTLKIGVDRLKKQENIALDRMTGHGGIFKTKNVVQRYLAAALETPITVMETANEGGAWGIAVLARYVLENHMTLDDYLNTIFTDNLYTSTWSPQPQDIESFKAYIQRFEKYLTLERDLNKKHSKTKFNNH</sequence>
<dbReference type="InterPro" id="IPR018484">
    <property type="entry name" value="FGGY_N"/>
</dbReference>